<comment type="caution">
    <text evidence="1">The sequence shown here is derived from an EMBL/GenBank/DDBJ whole genome shotgun (WGS) entry which is preliminary data.</text>
</comment>
<evidence type="ECO:0000313" key="2">
    <source>
        <dbReference type="Proteomes" id="UP000281028"/>
    </source>
</evidence>
<organism evidence="1 2">
    <name type="scientific">Chitinophaga solisilvae</name>
    <dbReference type="NCBI Taxonomy" id="1233460"/>
    <lineage>
        <taxon>Bacteria</taxon>
        <taxon>Pseudomonadati</taxon>
        <taxon>Bacteroidota</taxon>
        <taxon>Chitinophagia</taxon>
        <taxon>Chitinophagales</taxon>
        <taxon>Chitinophagaceae</taxon>
        <taxon>Chitinophaga</taxon>
    </lineage>
</organism>
<protein>
    <submittedName>
        <fullName evidence="1">Uncharacterized protein</fullName>
    </submittedName>
</protein>
<keyword evidence="2" id="KW-1185">Reference proteome</keyword>
<dbReference type="EMBL" id="RIAR02000001">
    <property type="protein sequence ID" value="NSL86927.1"/>
    <property type="molecule type" value="Genomic_DNA"/>
</dbReference>
<sequence length="174" mass="19472">MQALQEIINKEMNWDDMRLEFGKLLGMTSPVPSAVLKKAIDSEKYASYLISASNNPKYLELMFNMPADVQEDKSNLQVLAKAASSLLKWGKSGFGFAPEEVFEKRFSACVSCEYLREAPDKAVYKLAMSKQTDDRICSACGCVASRKARLRSESCPVRNEKDPSLNRWGEAIAK</sequence>
<evidence type="ECO:0000313" key="1">
    <source>
        <dbReference type="EMBL" id="NSL86927.1"/>
    </source>
</evidence>
<name>A0A9Q5D9A4_9BACT</name>
<dbReference type="Proteomes" id="UP000281028">
    <property type="component" value="Unassembled WGS sequence"/>
</dbReference>
<gene>
    <name evidence="1" type="ORF">ECE50_008810</name>
</gene>
<reference evidence="1" key="1">
    <citation type="submission" date="2020-05" db="EMBL/GenBank/DDBJ databases">
        <title>Chitinophaga laudate sp. nov., isolated from a tropical peat swamp.</title>
        <authorList>
            <person name="Goh C.B.S."/>
            <person name="Lee M.S."/>
            <person name="Parimannan S."/>
            <person name="Pasbakhsh P."/>
            <person name="Yule C.M."/>
            <person name="Rajandas H."/>
            <person name="Loke S."/>
            <person name="Croft L."/>
            <person name="Tan J.B.L."/>
        </authorList>
    </citation>
    <scope>NUCLEOTIDE SEQUENCE</scope>
    <source>
        <strain evidence="1">Mgbs1</strain>
    </source>
</reference>
<proteinExistence type="predicted"/>
<dbReference type="AlphaFoldDB" id="A0A9Q5D9A4"/>
<accession>A0A9Q5D9A4</accession>
<dbReference type="OrthoDB" id="2596096at2"/>